<feature type="region of interest" description="Disordered" evidence="5">
    <location>
        <begin position="1"/>
        <end position="44"/>
    </location>
</feature>
<feature type="coiled-coil region" evidence="4">
    <location>
        <begin position="187"/>
        <end position="214"/>
    </location>
</feature>
<gene>
    <name evidence="7" type="ORF">NESM_000587400</name>
</gene>
<dbReference type="InterPro" id="IPR043145">
    <property type="entry name" value="Znf_ZZ_sf"/>
</dbReference>
<keyword evidence="2" id="KW-0863">Zinc-finger</keyword>
<feature type="domain" description="ZZ-type" evidence="6">
    <location>
        <begin position="379"/>
        <end position="422"/>
    </location>
</feature>
<keyword evidence="4" id="KW-0175">Coiled coil</keyword>
<dbReference type="AlphaFoldDB" id="A0AAW0EU39"/>
<evidence type="ECO:0000256" key="2">
    <source>
        <dbReference type="ARBA" id="ARBA00022771"/>
    </source>
</evidence>
<evidence type="ECO:0000256" key="3">
    <source>
        <dbReference type="ARBA" id="ARBA00022833"/>
    </source>
</evidence>
<feature type="coiled-coil region" evidence="4">
    <location>
        <begin position="54"/>
        <end position="104"/>
    </location>
</feature>
<accession>A0AAW0EU39</accession>
<dbReference type="SMART" id="SM00291">
    <property type="entry name" value="ZnF_ZZ"/>
    <property type="match status" value="3"/>
</dbReference>
<protein>
    <submittedName>
        <fullName evidence="7">Zinc finger, ZZ type</fullName>
    </submittedName>
</protein>
<feature type="domain" description="ZZ-type" evidence="6">
    <location>
        <begin position="301"/>
        <end position="346"/>
    </location>
</feature>
<evidence type="ECO:0000313" key="8">
    <source>
        <dbReference type="Proteomes" id="UP001430356"/>
    </source>
</evidence>
<keyword evidence="1" id="KW-0479">Metal-binding</keyword>
<dbReference type="Gene3D" id="3.30.60.90">
    <property type="match status" value="2"/>
</dbReference>
<dbReference type="Pfam" id="PF00569">
    <property type="entry name" value="ZZ"/>
    <property type="match status" value="2"/>
</dbReference>
<feature type="compositionally biased region" description="Polar residues" evidence="5">
    <location>
        <begin position="1"/>
        <end position="11"/>
    </location>
</feature>
<proteinExistence type="predicted"/>
<comment type="caution">
    <text evidence="7">The sequence shown here is derived from an EMBL/GenBank/DDBJ whole genome shotgun (WGS) entry which is preliminary data.</text>
</comment>
<dbReference type="EMBL" id="JAECZO010000077">
    <property type="protein sequence ID" value="KAK7196499.1"/>
    <property type="molecule type" value="Genomic_DNA"/>
</dbReference>
<dbReference type="Proteomes" id="UP001430356">
    <property type="component" value="Unassembled WGS sequence"/>
</dbReference>
<dbReference type="SUPFAM" id="SSF57850">
    <property type="entry name" value="RING/U-box"/>
    <property type="match status" value="3"/>
</dbReference>
<keyword evidence="3" id="KW-0862">Zinc</keyword>
<evidence type="ECO:0000259" key="6">
    <source>
        <dbReference type="SMART" id="SM00291"/>
    </source>
</evidence>
<dbReference type="InterPro" id="IPR000433">
    <property type="entry name" value="Znf_ZZ"/>
</dbReference>
<feature type="domain" description="ZZ-type" evidence="6">
    <location>
        <begin position="229"/>
        <end position="272"/>
    </location>
</feature>
<evidence type="ECO:0000256" key="1">
    <source>
        <dbReference type="ARBA" id="ARBA00022723"/>
    </source>
</evidence>
<reference evidence="7 8" key="1">
    <citation type="journal article" date="2021" name="MBio">
        <title>A New Model Trypanosomatid, Novymonas esmeraldas: Genomic Perception of Its 'Candidatus Pandoraea novymonadis' Endosymbiont.</title>
        <authorList>
            <person name="Zakharova A."/>
            <person name="Saura A."/>
            <person name="Butenko A."/>
            <person name="Podesvova L."/>
            <person name="Warmusova S."/>
            <person name="Kostygov A.Y."/>
            <person name="Nenarokova A."/>
            <person name="Lukes J."/>
            <person name="Opperdoes F.R."/>
            <person name="Yurchenko V."/>
        </authorList>
    </citation>
    <scope>NUCLEOTIDE SEQUENCE [LARGE SCALE GENOMIC DNA]</scope>
    <source>
        <strain evidence="7 8">E262AT.01</strain>
    </source>
</reference>
<keyword evidence="8" id="KW-1185">Reference proteome</keyword>
<evidence type="ECO:0000256" key="4">
    <source>
        <dbReference type="SAM" id="Coils"/>
    </source>
</evidence>
<organism evidence="7 8">
    <name type="scientific">Novymonas esmeraldas</name>
    <dbReference type="NCBI Taxonomy" id="1808958"/>
    <lineage>
        <taxon>Eukaryota</taxon>
        <taxon>Discoba</taxon>
        <taxon>Euglenozoa</taxon>
        <taxon>Kinetoplastea</taxon>
        <taxon>Metakinetoplastina</taxon>
        <taxon>Trypanosomatida</taxon>
        <taxon>Trypanosomatidae</taxon>
        <taxon>Novymonas</taxon>
    </lineage>
</organism>
<name>A0AAW0EU39_9TRYP</name>
<dbReference type="GO" id="GO:0008270">
    <property type="term" value="F:zinc ion binding"/>
    <property type="evidence" value="ECO:0007669"/>
    <property type="project" value="UniProtKB-KW"/>
</dbReference>
<evidence type="ECO:0000313" key="7">
    <source>
        <dbReference type="EMBL" id="KAK7196499.1"/>
    </source>
</evidence>
<sequence length="431" mass="48038">MPQSSKPVGSSDSDEDWSECASIDKSAAASDGASEGRPQLDPPTRMAHIETTENAHLRLACAALQGQLSAAQDEVKALHATVSMHEATIKNMERSEELRELEAKNLSAMAERPCERCVDKDVRLAELDDVICLLKDSVERSSRSEDALMRQVQRMEAQVVAADAARAESDSRCAEATSASQSACRERDELKRKLSEMQSCVKKLEDSVKELTDVTVAVSLKSEHVSRCLHANKKCAKCKMTLTLTNWFCCHDCSDWNYCRGCFADEAAKHAKGTHSFTDMTVFNGRVANTSLPHIMNALSRFAGFFCSTCKKKVTPTEGNWYRCNECADYDLCKECFERFYQSHVGGAHTFTDMCTFVTSKYGFPTIINQANWKGRETPYGNASCSACGTRSLRNFLHCNECVDYDLCSSCALRDVWREHSRGSMHTFTRV</sequence>
<evidence type="ECO:0000256" key="5">
    <source>
        <dbReference type="SAM" id="MobiDB-lite"/>
    </source>
</evidence>